<keyword evidence="3" id="KW-1185">Reference proteome</keyword>
<name>A0AAE2SA85_9BACT</name>
<feature type="signal peptide" evidence="1">
    <location>
        <begin position="1"/>
        <end position="24"/>
    </location>
</feature>
<evidence type="ECO:0008006" key="4">
    <source>
        <dbReference type="Google" id="ProtNLM"/>
    </source>
</evidence>
<protein>
    <recommendedName>
        <fullName evidence="4">Peptidase C39-like domain-containing protein</fullName>
    </recommendedName>
</protein>
<feature type="chain" id="PRO_5042070631" description="Peptidase C39-like domain-containing protein" evidence="1">
    <location>
        <begin position="25"/>
        <end position="267"/>
    </location>
</feature>
<evidence type="ECO:0000313" key="2">
    <source>
        <dbReference type="EMBL" id="MBK1853849.1"/>
    </source>
</evidence>
<comment type="caution">
    <text evidence="2">The sequence shown here is derived from an EMBL/GenBank/DDBJ whole genome shotgun (WGS) entry which is preliminary data.</text>
</comment>
<accession>A0AAE2SA85</accession>
<reference evidence="2" key="1">
    <citation type="submission" date="2021-01" db="EMBL/GenBank/DDBJ databases">
        <title>Modified the classification status of verrucomicrobia.</title>
        <authorList>
            <person name="Feng X."/>
        </authorList>
    </citation>
    <scope>NUCLEOTIDE SEQUENCE</scope>
    <source>
        <strain evidence="2">5K15</strain>
    </source>
</reference>
<sequence>MLLPLRTLISILALSCWLPSSLPAQHLLKAPNEKAEPINQRRAYGNACGPASLLNAFQYGDEKWQKAYQAVPGNNSRSRIRYVIAAWGNRPSKHIEGLKRWNVKQGINLLDLTDMANEMRSGHFLPKIKYEVLTLDKKESRRELLKRSHARMAKSLKKGLPPIISLRRYAYRYSAAIGGRSWWPIRAHFVVVTEIPSKLPPEAQSFKIRYVDPYGGYVRSGTITAATGQFTGSPFLTANLPHTSVGMSFVKAGEKSEISLSAIIGRW</sequence>
<dbReference type="Proteomes" id="UP000634206">
    <property type="component" value="Unassembled WGS sequence"/>
</dbReference>
<gene>
    <name evidence="2" type="ORF">JIN83_02665</name>
</gene>
<dbReference type="RefSeq" id="WP_309488452.1">
    <property type="nucleotide sequence ID" value="NZ_JAENIG010000001.1"/>
</dbReference>
<dbReference type="EMBL" id="JAENIG010000001">
    <property type="protein sequence ID" value="MBK1853849.1"/>
    <property type="molecule type" value="Genomic_DNA"/>
</dbReference>
<evidence type="ECO:0000256" key="1">
    <source>
        <dbReference type="SAM" id="SignalP"/>
    </source>
</evidence>
<dbReference type="AlphaFoldDB" id="A0AAE2SA85"/>
<evidence type="ECO:0000313" key="3">
    <source>
        <dbReference type="Proteomes" id="UP000634206"/>
    </source>
</evidence>
<proteinExistence type="predicted"/>
<keyword evidence="1" id="KW-0732">Signal</keyword>
<organism evidence="2 3">
    <name type="scientific">Oceaniferula flava</name>
    <dbReference type="NCBI Taxonomy" id="2800421"/>
    <lineage>
        <taxon>Bacteria</taxon>
        <taxon>Pseudomonadati</taxon>
        <taxon>Verrucomicrobiota</taxon>
        <taxon>Verrucomicrobiia</taxon>
        <taxon>Verrucomicrobiales</taxon>
        <taxon>Verrucomicrobiaceae</taxon>
        <taxon>Oceaniferula</taxon>
    </lineage>
</organism>